<organism evidence="1 2">
    <name type="scientific">Smittium simulii</name>
    <dbReference type="NCBI Taxonomy" id="133385"/>
    <lineage>
        <taxon>Eukaryota</taxon>
        <taxon>Fungi</taxon>
        <taxon>Fungi incertae sedis</taxon>
        <taxon>Zoopagomycota</taxon>
        <taxon>Kickxellomycotina</taxon>
        <taxon>Harpellomycetes</taxon>
        <taxon>Harpellales</taxon>
        <taxon>Legeriomycetaceae</taxon>
        <taxon>Smittium</taxon>
    </lineage>
</organism>
<name>A0A2T9Y1E3_9FUNG</name>
<sequence>MYGEYKEIMLQTKSTGVQDQDVEVQYNNISINYSSGNYDKLTNYDNSELRILETESLQMERSIVSTRDSKNGNLYRCQQHSMGNSCWIPVLFRNVASINSISTHKRLKIISSVLRAINPQRFWLICLSISDNTITLAYVRKFEEATSPILLESRRNGGITGEDNNDNNNSNVEVGNSRLCQTQKAANILYSKTNLGCDGMKNQRRALQQEGLTYLVLNQITANNRSVKRRSRYYSTQRYLWTDYRHTSKESRSDIHRVDDERTDISNNSIKLIICAPKEKRKSSPIKRLVEIKAHSNEILCPVIAYRIYKQIIANIPCPKPHHIQKNQKKSITIIAVKDKKRIAPKAREIEVTIGAKTGISTDAILTQANWTSYYMLSSYYKPSNNSYSNITGSVLSKLT</sequence>
<evidence type="ECO:0000313" key="2">
    <source>
        <dbReference type="Proteomes" id="UP000245383"/>
    </source>
</evidence>
<comment type="caution">
    <text evidence="1">The sequence shown here is derived from an EMBL/GenBank/DDBJ whole genome shotgun (WGS) entry which is preliminary data.</text>
</comment>
<dbReference type="Proteomes" id="UP000245383">
    <property type="component" value="Unassembled WGS sequence"/>
</dbReference>
<gene>
    <name evidence="1" type="ORF">BB561_006808</name>
</gene>
<protein>
    <submittedName>
        <fullName evidence="1">Uncharacterized protein</fullName>
    </submittedName>
</protein>
<proteinExistence type="predicted"/>
<accession>A0A2T9Y1E3</accession>
<evidence type="ECO:0000313" key="1">
    <source>
        <dbReference type="EMBL" id="PVU86104.1"/>
    </source>
</evidence>
<dbReference type="AlphaFoldDB" id="A0A2T9Y1E3"/>
<keyword evidence="2" id="KW-1185">Reference proteome</keyword>
<dbReference type="OrthoDB" id="2387460at2759"/>
<reference evidence="1 2" key="1">
    <citation type="journal article" date="2018" name="MBio">
        <title>Comparative Genomics Reveals the Core Gene Toolbox for the Fungus-Insect Symbiosis.</title>
        <authorList>
            <person name="Wang Y."/>
            <person name="Stata M."/>
            <person name="Wang W."/>
            <person name="Stajich J.E."/>
            <person name="White M.M."/>
            <person name="Moncalvo J.M."/>
        </authorList>
    </citation>
    <scope>NUCLEOTIDE SEQUENCE [LARGE SCALE GENOMIC DNA]</scope>
    <source>
        <strain evidence="1 2">SWE-8-4</strain>
    </source>
</reference>
<dbReference type="EMBL" id="MBFR01000724">
    <property type="protein sequence ID" value="PVU86104.1"/>
    <property type="molecule type" value="Genomic_DNA"/>
</dbReference>